<evidence type="ECO:0000256" key="2">
    <source>
        <dbReference type="ARBA" id="ARBA00023125"/>
    </source>
</evidence>
<evidence type="ECO:0000256" key="4">
    <source>
        <dbReference type="SAM" id="MobiDB-lite"/>
    </source>
</evidence>
<protein>
    <submittedName>
        <fullName evidence="6">LacI family transcriptional regulator</fullName>
    </submittedName>
</protein>
<evidence type="ECO:0000256" key="3">
    <source>
        <dbReference type="ARBA" id="ARBA00023163"/>
    </source>
</evidence>
<evidence type="ECO:0000313" key="6">
    <source>
        <dbReference type="EMBL" id="TNM30695.1"/>
    </source>
</evidence>
<feature type="compositionally biased region" description="Low complexity" evidence="4">
    <location>
        <begin position="330"/>
        <end position="360"/>
    </location>
</feature>
<dbReference type="PROSITE" id="PS50932">
    <property type="entry name" value="HTH_LACI_2"/>
    <property type="match status" value="1"/>
</dbReference>
<dbReference type="InterPro" id="IPR000843">
    <property type="entry name" value="HTH_LacI"/>
</dbReference>
<dbReference type="Gene3D" id="1.10.260.40">
    <property type="entry name" value="lambda repressor-like DNA-binding domains"/>
    <property type="match status" value="1"/>
</dbReference>
<dbReference type="CDD" id="cd01392">
    <property type="entry name" value="HTH_LacI"/>
    <property type="match status" value="1"/>
</dbReference>
<dbReference type="Pfam" id="PF13377">
    <property type="entry name" value="Peripla_BP_3"/>
    <property type="match status" value="1"/>
</dbReference>
<dbReference type="Proteomes" id="UP000311713">
    <property type="component" value="Unassembled WGS sequence"/>
</dbReference>
<accession>A0A5C4V517</accession>
<gene>
    <name evidence="6" type="ORF">FH715_11950</name>
</gene>
<dbReference type="CDD" id="cd06267">
    <property type="entry name" value="PBP1_LacI_sugar_binding-like"/>
    <property type="match status" value="1"/>
</dbReference>
<evidence type="ECO:0000256" key="1">
    <source>
        <dbReference type="ARBA" id="ARBA00023015"/>
    </source>
</evidence>
<dbReference type="InterPro" id="IPR046335">
    <property type="entry name" value="LacI/GalR-like_sensor"/>
</dbReference>
<name>A0A5C4V517_9ACTN</name>
<dbReference type="SUPFAM" id="SSF53822">
    <property type="entry name" value="Periplasmic binding protein-like I"/>
    <property type="match status" value="1"/>
</dbReference>
<feature type="region of interest" description="Disordered" evidence="4">
    <location>
        <begin position="313"/>
        <end position="379"/>
    </location>
</feature>
<dbReference type="SUPFAM" id="SSF47413">
    <property type="entry name" value="lambda repressor-like DNA-binding domains"/>
    <property type="match status" value="1"/>
</dbReference>
<dbReference type="GO" id="GO:0000976">
    <property type="term" value="F:transcription cis-regulatory region binding"/>
    <property type="evidence" value="ECO:0007669"/>
    <property type="project" value="TreeGrafter"/>
</dbReference>
<sequence>MPNGGQPTIVSIAERAGVSIASVSRVLNGQGARRDTTERVRRAAAELGYVPNAVARSLKGGRTRQLTFAVPDIGNPVYVAMVRAIQAVAKAAGYRLLLHSTDAVAEDELAVLRSLRDRTSDGLILVPIRITEAHIEALVEAARPVVVIGSLPPGVPVDSVRADSVAGAALAVRHLHATGRRRIAFVNGPSDTVPGHNRERGYRSALAECGLPHDPELVAHTDFGVDAGARAMERLLPAGPDAVFCANDQLALGASHALLGRGLRIPEDLAVVGMDDSELAKLGWPPLTSVDLGSSERGRRAVELLLDRLEGHRAASVEPHAGPEAETEAGEAAGAPEAPRAPAGAGAERAPTRTSTARPRLVVRASTAPTGATEAMRFA</sequence>
<dbReference type="RefSeq" id="WP_139644278.1">
    <property type="nucleotide sequence ID" value="NZ_BAAAZS010000015.1"/>
</dbReference>
<keyword evidence="1" id="KW-0805">Transcription regulation</keyword>
<proteinExistence type="predicted"/>
<dbReference type="InterPro" id="IPR010982">
    <property type="entry name" value="Lambda_DNA-bd_dom_sf"/>
</dbReference>
<dbReference type="SMART" id="SM00354">
    <property type="entry name" value="HTH_LACI"/>
    <property type="match status" value="1"/>
</dbReference>
<dbReference type="AlphaFoldDB" id="A0A5C4V517"/>
<keyword evidence="7" id="KW-1185">Reference proteome</keyword>
<evidence type="ECO:0000313" key="7">
    <source>
        <dbReference type="Proteomes" id="UP000311713"/>
    </source>
</evidence>
<dbReference type="Pfam" id="PF00356">
    <property type="entry name" value="LacI"/>
    <property type="match status" value="1"/>
</dbReference>
<dbReference type="PANTHER" id="PTHR30146">
    <property type="entry name" value="LACI-RELATED TRANSCRIPTIONAL REPRESSOR"/>
    <property type="match status" value="1"/>
</dbReference>
<evidence type="ECO:0000259" key="5">
    <source>
        <dbReference type="PROSITE" id="PS50932"/>
    </source>
</evidence>
<keyword evidence="2" id="KW-0238">DNA-binding</keyword>
<reference evidence="6 7" key="1">
    <citation type="submission" date="2019-06" db="EMBL/GenBank/DDBJ databases">
        <title>Draft genome of Streptomyces sedi sp. JCM16909.</title>
        <authorList>
            <person name="Klykleung N."/>
            <person name="Tanasupawat S."/>
            <person name="Kudo T."/>
            <person name="Yuki M."/>
            <person name="Ohkuma M."/>
        </authorList>
    </citation>
    <scope>NUCLEOTIDE SEQUENCE [LARGE SCALE GENOMIC DNA]</scope>
    <source>
        <strain evidence="6 7">JCM 16909</strain>
    </source>
</reference>
<dbReference type="Gene3D" id="3.40.50.2300">
    <property type="match status" value="2"/>
</dbReference>
<organism evidence="6 7">
    <name type="scientific">Streptomyces sedi</name>
    <dbReference type="NCBI Taxonomy" id="555059"/>
    <lineage>
        <taxon>Bacteria</taxon>
        <taxon>Bacillati</taxon>
        <taxon>Actinomycetota</taxon>
        <taxon>Actinomycetes</taxon>
        <taxon>Kitasatosporales</taxon>
        <taxon>Streptomycetaceae</taxon>
        <taxon>Streptomyces</taxon>
    </lineage>
</organism>
<dbReference type="GO" id="GO:0003700">
    <property type="term" value="F:DNA-binding transcription factor activity"/>
    <property type="evidence" value="ECO:0007669"/>
    <property type="project" value="TreeGrafter"/>
</dbReference>
<comment type="caution">
    <text evidence="6">The sequence shown here is derived from an EMBL/GenBank/DDBJ whole genome shotgun (WGS) entry which is preliminary data.</text>
</comment>
<dbReference type="InterPro" id="IPR028082">
    <property type="entry name" value="Peripla_BP_I"/>
</dbReference>
<dbReference type="PANTHER" id="PTHR30146:SF109">
    <property type="entry name" value="HTH-TYPE TRANSCRIPTIONAL REGULATOR GALS"/>
    <property type="match status" value="1"/>
</dbReference>
<feature type="domain" description="HTH lacI-type" evidence="5">
    <location>
        <begin position="7"/>
        <end position="60"/>
    </location>
</feature>
<dbReference type="OrthoDB" id="3208777at2"/>
<keyword evidence="3" id="KW-0804">Transcription</keyword>
<dbReference type="EMBL" id="VDGT01000007">
    <property type="protein sequence ID" value="TNM30695.1"/>
    <property type="molecule type" value="Genomic_DNA"/>
</dbReference>